<dbReference type="SMART" id="SM00501">
    <property type="entry name" value="BRIGHT"/>
    <property type="match status" value="1"/>
</dbReference>
<dbReference type="GO" id="GO:0003677">
    <property type="term" value="F:DNA binding"/>
    <property type="evidence" value="ECO:0007669"/>
    <property type="project" value="UniProtKB-KW"/>
</dbReference>
<evidence type="ECO:0000313" key="9">
    <source>
        <dbReference type="Proteomes" id="UP000728185"/>
    </source>
</evidence>
<feature type="compositionally biased region" description="Polar residues" evidence="6">
    <location>
        <begin position="405"/>
        <end position="417"/>
    </location>
</feature>
<dbReference type="InterPro" id="IPR001606">
    <property type="entry name" value="ARID_dom"/>
</dbReference>
<dbReference type="EMBL" id="LUCM01006160">
    <property type="protein sequence ID" value="KAA0191727.1"/>
    <property type="molecule type" value="Genomic_DNA"/>
</dbReference>
<dbReference type="GO" id="GO:0006357">
    <property type="term" value="P:regulation of transcription by RNA polymerase II"/>
    <property type="evidence" value="ECO:0007669"/>
    <property type="project" value="InterPro"/>
</dbReference>
<sequence>LYVLSDDPKRKEFLDELFAYMQRRGTPVNRIPIMAKQVLDLYELFQLVVARGGLVEVINKKLWREITKGLNLPSSITSAAFTLRTQYMKYLYPYECDTLGLSTPSELQAAIDGNRREARRSSYSFDYPIMMPPGGGNRSGSPANLMSSHANSSTLAASAINAAVAAAAMGQSLANPNAPFPPNSLSGGSLPTGLQHLSGPGLPFGPGGLGFQSQLNQIHPLLGLPPVSLGGPGMSALGHNTPSTFSASQLNSSAANQSLFASTFMNPLSSNNPFPLTGTGGFPSFSTGLANSDDSLMESTPPPPALPQSSKPQSLTATAVTIQSAVTQPSPHHSFPTTSSSSCLFTGSQDAASVTGFPDVNTMAAAAAAATMFRAGFSQLPGAFATSPPGESHGLGTVKGRADSETTSQQFSPNSSEAVDYLIPPGHRRTQYSKHSNSDELHPSSKEQSPGPLNLAATEDGLSDKEFNSKKDGKRRPQSADQHLGRSVDVQKFTTLESDNSGDVKSNDRIESKGNSGSSTNNGAEHSGQKTRPISMPGASASSTPTKTDSEEPMSKSISQPSCHQLWAAAAVAAAAVTGYHDNMTNLDENPPDFDHPLEALNQNTSLNAPNENASHRQSTASSQSAIPGGKRPNIRGSGAIFDGPSPKISRNGSAVQSPLDNASKRYSANNILGAGRKSVTSGSDYRRMTEGQTGSGPSHSVGNQHLNHLGVGGFALATQNLRIQTQSGKLFLCPSR</sequence>
<evidence type="ECO:0000259" key="7">
    <source>
        <dbReference type="PROSITE" id="PS51011"/>
    </source>
</evidence>
<dbReference type="PANTHER" id="PTHR15348">
    <property type="entry name" value="AT-RICH INTERACTIVE DOMAIN-CONTAINING PROTEIN ARID DOMAIN- CONTAINING PROTEIN DEAD RINGER PROTEIN B-CELL REGULATOR OF IGH TRANSCRIPTION BRIGHT"/>
    <property type="match status" value="1"/>
</dbReference>
<gene>
    <name evidence="8" type="ORF">FBUS_00227</name>
</gene>
<dbReference type="PROSITE" id="PS51011">
    <property type="entry name" value="ARID"/>
    <property type="match status" value="1"/>
</dbReference>
<accession>A0A8E0RU62</accession>
<dbReference type="Pfam" id="PF01388">
    <property type="entry name" value="ARID"/>
    <property type="match status" value="1"/>
</dbReference>
<dbReference type="GO" id="GO:0005634">
    <property type="term" value="C:nucleus"/>
    <property type="evidence" value="ECO:0007669"/>
    <property type="project" value="UniProtKB-SubCell"/>
</dbReference>
<dbReference type="PANTHER" id="PTHR15348:SF0">
    <property type="entry name" value="PROTEIN DEAD RINGER"/>
    <property type="match status" value="1"/>
</dbReference>
<feature type="region of interest" description="Disordered" evidence="6">
    <location>
        <begin position="285"/>
        <end position="316"/>
    </location>
</feature>
<dbReference type="Gene3D" id="1.10.150.60">
    <property type="entry name" value="ARID DNA-binding domain"/>
    <property type="match status" value="1"/>
</dbReference>
<comment type="subcellular location">
    <subcellularLocation>
        <location evidence="1">Nucleus</location>
    </subcellularLocation>
</comment>
<name>A0A8E0RU62_9TREM</name>
<keyword evidence="9" id="KW-1185">Reference proteome</keyword>
<proteinExistence type="predicted"/>
<organism evidence="8 9">
    <name type="scientific">Fasciolopsis buskii</name>
    <dbReference type="NCBI Taxonomy" id="27845"/>
    <lineage>
        <taxon>Eukaryota</taxon>
        <taxon>Metazoa</taxon>
        <taxon>Spiralia</taxon>
        <taxon>Lophotrochozoa</taxon>
        <taxon>Platyhelminthes</taxon>
        <taxon>Trematoda</taxon>
        <taxon>Digenea</taxon>
        <taxon>Plagiorchiida</taxon>
        <taxon>Echinostomata</taxon>
        <taxon>Echinostomatoidea</taxon>
        <taxon>Fasciolidae</taxon>
        <taxon>Fasciolopsis</taxon>
    </lineage>
</organism>
<dbReference type="FunFam" id="1.10.150.60:FF:000007">
    <property type="entry name" value="AT-rich interactive domain-containing protein 3C"/>
    <property type="match status" value="1"/>
</dbReference>
<dbReference type="SMART" id="SM01014">
    <property type="entry name" value="ARID"/>
    <property type="match status" value="1"/>
</dbReference>
<dbReference type="InterPro" id="IPR036431">
    <property type="entry name" value="ARID_dom_sf"/>
</dbReference>
<feature type="compositionally biased region" description="Polar residues" evidence="6">
    <location>
        <begin position="289"/>
        <end position="298"/>
    </location>
</feature>
<protein>
    <submittedName>
        <fullName evidence="8">AT-rich interactive domain-containing protein 3A</fullName>
    </submittedName>
</protein>
<feature type="compositionally biased region" description="Basic and acidic residues" evidence="6">
    <location>
        <begin position="436"/>
        <end position="445"/>
    </location>
</feature>
<dbReference type="OrthoDB" id="10044343at2759"/>
<dbReference type="SUPFAM" id="SSF46774">
    <property type="entry name" value="ARID-like"/>
    <property type="match status" value="1"/>
</dbReference>
<evidence type="ECO:0000256" key="3">
    <source>
        <dbReference type="ARBA" id="ARBA00023125"/>
    </source>
</evidence>
<dbReference type="Proteomes" id="UP000728185">
    <property type="component" value="Unassembled WGS sequence"/>
</dbReference>
<evidence type="ECO:0000313" key="8">
    <source>
        <dbReference type="EMBL" id="KAA0191727.1"/>
    </source>
</evidence>
<feature type="compositionally biased region" description="Low complexity" evidence="6">
    <location>
        <begin position="514"/>
        <end position="523"/>
    </location>
</feature>
<feature type="compositionally biased region" description="Polar residues" evidence="6">
    <location>
        <begin position="492"/>
        <end position="504"/>
    </location>
</feature>
<evidence type="ECO:0000256" key="5">
    <source>
        <dbReference type="ARBA" id="ARBA00023242"/>
    </source>
</evidence>
<dbReference type="AlphaFoldDB" id="A0A8E0RU62"/>
<feature type="region of interest" description="Disordered" evidence="6">
    <location>
        <begin position="605"/>
        <end position="706"/>
    </location>
</feature>
<keyword evidence="3" id="KW-0238">DNA-binding</keyword>
<comment type="caution">
    <text evidence="8">The sequence shown here is derived from an EMBL/GenBank/DDBJ whole genome shotgun (WGS) entry which is preliminary data.</text>
</comment>
<feature type="domain" description="ARID" evidence="7">
    <location>
        <begin position="7"/>
        <end position="99"/>
    </location>
</feature>
<keyword evidence="4" id="KW-0804">Transcription</keyword>
<evidence type="ECO:0000256" key="4">
    <source>
        <dbReference type="ARBA" id="ARBA00023163"/>
    </source>
</evidence>
<feature type="region of interest" description="Disordered" evidence="6">
    <location>
        <begin position="384"/>
        <end position="560"/>
    </location>
</feature>
<feature type="compositionally biased region" description="Polar residues" evidence="6">
    <location>
        <begin position="691"/>
        <end position="706"/>
    </location>
</feature>
<feature type="non-terminal residue" evidence="8">
    <location>
        <position position="737"/>
    </location>
</feature>
<reference evidence="8" key="1">
    <citation type="submission" date="2019-05" db="EMBL/GenBank/DDBJ databases">
        <title>Annotation for the trematode Fasciolopsis buski.</title>
        <authorList>
            <person name="Choi Y.-J."/>
        </authorList>
    </citation>
    <scope>NUCLEOTIDE SEQUENCE</scope>
    <source>
        <strain evidence="8">HT</strain>
        <tissue evidence="8">Whole worm</tissue>
    </source>
</reference>
<feature type="compositionally biased region" description="Polar residues" evidence="6">
    <location>
        <begin position="605"/>
        <end position="626"/>
    </location>
</feature>
<evidence type="ECO:0000256" key="2">
    <source>
        <dbReference type="ARBA" id="ARBA00023015"/>
    </source>
</evidence>
<keyword evidence="2" id="KW-0805">Transcription regulation</keyword>
<evidence type="ECO:0000256" key="1">
    <source>
        <dbReference type="ARBA" id="ARBA00004123"/>
    </source>
</evidence>
<evidence type="ECO:0000256" key="6">
    <source>
        <dbReference type="SAM" id="MobiDB-lite"/>
    </source>
</evidence>
<feature type="compositionally biased region" description="Polar residues" evidence="6">
    <location>
        <begin position="649"/>
        <end position="671"/>
    </location>
</feature>
<dbReference type="InterPro" id="IPR045147">
    <property type="entry name" value="ARI3A/B/C"/>
</dbReference>
<feature type="compositionally biased region" description="Basic and acidic residues" evidence="6">
    <location>
        <begin position="462"/>
        <end position="471"/>
    </location>
</feature>
<keyword evidence="5" id="KW-0539">Nucleus</keyword>